<comment type="caution">
    <text evidence="1">The sequence shown here is derived from an EMBL/GenBank/DDBJ whole genome shotgun (WGS) entry which is preliminary data.</text>
</comment>
<organism evidence="1 2">
    <name type="scientific">Pseudomonas kitaguniensis</name>
    <dbReference type="NCBI Taxonomy" id="2607908"/>
    <lineage>
        <taxon>Bacteria</taxon>
        <taxon>Pseudomonadati</taxon>
        <taxon>Pseudomonadota</taxon>
        <taxon>Gammaproteobacteria</taxon>
        <taxon>Pseudomonadales</taxon>
        <taxon>Pseudomonadaceae</taxon>
        <taxon>Pseudomonas</taxon>
    </lineage>
</organism>
<dbReference type="AlphaFoldDB" id="A0A5N7JVR3"/>
<protein>
    <submittedName>
        <fullName evidence="1">Uncharacterized protein</fullName>
    </submittedName>
</protein>
<evidence type="ECO:0000313" key="1">
    <source>
        <dbReference type="EMBL" id="MPQ85490.1"/>
    </source>
</evidence>
<gene>
    <name evidence="1" type="ORF">F0170_16720</name>
</gene>
<evidence type="ECO:0000313" key="2">
    <source>
        <dbReference type="Proteomes" id="UP000325438"/>
    </source>
</evidence>
<name>A0A5N7JVR3_9PSED</name>
<dbReference type="EMBL" id="VUBA01000100">
    <property type="protein sequence ID" value="MPQ85490.1"/>
    <property type="molecule type" value="Genomic_DNA"/>
</dbReference>
<sequence>MPIDAATAMARARDNFKYLAEAKDDAHLAKLKGGACGYNQSLLIAGLISPEQLDQLNRELDEACLAYKSPLA</sequence>
<dbReference type="RefSeq" id="WP_099235221.1">
    <property type="nucleotide sequence ID" value="NZ_VUBA01000100.1"/>
</dbReference>
<accession>A0A5N7JVR3</accession>
<proteinExistence type="predicted"/>
<reference evidence="1 2" key="1">
    <citation type="submission" date="2019-09" db="EMBL/GenBank/DDBJ databases">
        <title>The draft genomes of Allium pathogen Pseudomonas sp.</title>
        <authorList>
            <person name="Fujikawa T."/>
            <person name="Sawada H."/>
        </authorList>
    </citation>
    <scope>NUCLEOTIDE SEQUENCE [LARGE SCALE GENOMIC DNA]</scope>
    <source>
        <strain evidence="1 2">MAFF 730085</strain>
    </source>
</reference>
<dbReference type="Proteomes" id="UP000325438">
    <property type="component" value="Unassembled WGS sequence"/>
</dbReference>